<dbReference type="Pfam" id="PF09754">
    <property type="entry name" value="PAC2"/>
    <property type="match status" value="1"/>
</dbReference>
<accession>A0A0F9L299</accession>
<comment type="caution">
    <text evidence="1">The sequence shown here is derived from an EMBL/GenBank/DDBJ whole genome shotgun (WGS) entry which is preliminary data.</text>
</comment>
<proteinExistence type="predicted"/>
<dbReference type="SUPFAM" id="SSF159659">
    <property type="entry name" value="Cgl1923-like"/>
    <property type="match status" value="1"/>
</dbReference>
<evidence type="ECO:0008006" key="2">
    <source>
        <dbReference type="Google" id="ProtNLM"/>
    </source>
</evidence>
<sequence length="286" mass="33065">MGSLIIHKRPNLEAPRMIIGFSGWMDGGDVSTGTIEYLKDKLKANKFAEIDPGEFYIFNLPGGMEQVAQFRPYTKIKDGLLIDFEYPRNEFFLDQKSRVILFSGKEPNLRWDEYANCIFQLAEEFDVRKIYFIGSFAGATPHSREPRIICSVLDEEQKANLKEQDVRFTNYEGPASIATLLNKFSREKGIEMANLVAEIPAYIQVRNPRAIEAVIKRLVRILDLDIDLNDLHRASLEFEKNIDKSLLKQPVLTEQIKRLEDNYDSETFGTDEDFEKWLRQQGIDKL</sequence>
<gene>
    <name evidence="1" type="ORF">LCGC14_1264050</name>
</gene>
<dbReference type="PANTHER" id="PTHR35610">
    <property type="entry name" value="3-ISOPROPYLMALATE DEHYDRATASE-RELATED"/>
    <property type="match status" value="1"/>
</dbReference>
<evidence type="ECO:0000313" key="1">
    <source>
        <dbReference type="EMBL" id="KKM87918.1"/>
    </source>
</evidence>
<dbReference type="InterPro" id="IPR038389">
    <property type="entry name" value="PSMG2_sf"/>
</dbReference>
<dbReference type="PANTHER" id="PTHR35610:SF7">
    <property type="entry name" value="3-ISOPROPYLMALATE DEHYDRATASE"/>
    <property type="match status" value="1"/>
</dbReference>
<dbReference type="Gene3D" id="3.40.50.10900">
    <property type="entry name" value="PAC-like subunit"/>
    <property type="match status" value="1"/>
</dbReference>
<organism evidence="1">
    <name type="scientific">marine sediment metagenome</name>
    <dbReference type="NCBI Taxonomy" id="412755"/>
    <lineage>
        <taxon>unclassified sequences</taxon>
        <taxon>metagenomes</taxon>
        <taxon>ecological metagenomes</taxon>
    </lineage>
</organism>
<dbReference type="EMBL" id="LAZR01007032">
    <property type="protein sequence ID" value="KKM87918.1"/>
    <property type="molecule type" value="Genomic_DNA"/>
</dbReference>
<dbReference type="AlphaFoldDB" id="A0A0F9L299"/>
<name>A0A0F9L299_9ZZZZ</name>
<dbReference type="InterPro" id="IPR019151">
    <property type="entry name" value="Proteasome_assmbl_chaperone_2"/>
</dbReference>
<reference evidence="1" key="1">
    <citation type="journal article" date="2015" name="Nature">
        <title>Complex archaea that bridge the gap between prokaryotes and eukaryotes.</title>
        <authorList>
            <person name="Spang A."/>
            <person name="Saw J.H."/>
            <person name="Jorgensen S.L."/>
            <person name="Zaremba-Niedzwiedzka K."/>
            <person name="Martijn J."/>
            <person name="Lind A.E."/>
            <person name="van Eijk R."/>
            <person name="Schleper C."/>
            <person name="Guy L."/>
            <person name="Ettema T.J."/>
        </authorList>
    </citation>
    <scope>NUCLEOTIDE SEQUENCE</scope>
</reference>
<protein>
    <recommendedName>
        <fullName evidence="2">PAC2 family protein</fullName>
    </recommendedName>
</protein>